<gene>
    <name evidence="1" type="ORF">BDZ94DRAFT_1257722</name>
</gene>
<organism evidence="1 2">
    <name type="scientific">Collybia nuda</name>
    <dbReference type="NCBI Taxonomy" id="64659"/>
    <lineage>
        <taxon>Eukaryota</taxon>
        <taxon>Fungi</taxon>
        <taxon>Dikarya</taxon>
        <taxon>Basidiomycota</taxon>
        <taxon>Agaricomycotina</taxon>
        <taxon>Agaricomycetes</taxon>
        <taxon>Agaricomycetidae</taxon>
        <taxon>Agaricales</taxon>
        <taxon>Tricholomatineae</taxon>
        <taxon>Clitocybaceae</taxon>
        <taxon>Collybia</taxon>
    </lineage>
</organism>
<protein>
    <submittedName>
        <fullName evidence="1">Uncharacterized protein</fullName>
    </submittedName>
</protein>
<proteinExistence type="predicted"/>
<evidence type="ECO:0000313" key="1">
    <source>
        <dbReference type="EMBL" id="KAF9463905.1"/>
    </source>
</evidence>
<dbReference type="AlphaFoldDB" id="A0A9P5Y824"/>
<dbReference type="InterPro" id="IPR027417">
    <property type="entry name" value="P-loop_NTPase"/>
</dbReference>
<name>A0A9P5Y824_9AGAR</name>
<dbReference type="EMBL" id="MU150258">
    <property type="protein sequence ID" value="KAF9463905.1"/>
    <property type="molecule type" value="Genomic_DNA"/>
</dbReference>
<reference evidence="1" key="1">
    <citation type="submission" date="2020-11" db="EMBL/GenBank/DDBJ databases">
        <authorList>
            <consortium name="DOE Joint Genome Institute"/>
            <person name="Ahrendt S."/>
            <person name="Riley R."/>
            <person name="Andreopoulos W."/>
            <person name="Labutti K."/>
            <person name="Pangilinan J."/>
            <person name="Ruiz-Duenas F.J."/>
            <person name="Barrasa J.M."/>
            <person name="Sanchez-Garcia M."/>
            <person name="Camarero S."/>
            <person name="Miyauchi S."/>
            <person name="Serrano A."/>
            <person name="Linde D."/>
            <person name="Babiker R."/>
            <person name="Drula E."/>
            <person name="Ayuso-Fernandez I."/>
            <person name="Pacheco R."/>
            <person name="Padilla G."/>
            <person name="Ferreira P."/>
            <person name="Barriuso J."/>
            <person name="Kellner H."/>
            <person name="Castanera R."/>
            <person name="Alfaro M."/>
            <person name="Ramirez L."/>
            <person name="Pisabarro A.G."/>
            <person name="Kuo A."/>
            <person name="Tritt A."/>
            <person name="Lipzen A."/>
            <person name="He G."/>
            <person name="Yan M."/>
            <person name="Ng V."/>
            <person name="Cullen D."/>
            <person name="Martin F."/>
            <person name="Rosso M.-N."/>
            <person name="Henrissat B."/>
            <person name="Hibbett D."/>
            <person name="Martinez A.T."/>
            <person name="Grigoriev I.V."/>
        </authorList>
    </citation>
    <scope>NUCLEOTIDE SEQUENCE</scope>
    <source>
        <strain evidence="1">CBS 247.69</strain>
    </source>
</reference>
<sequence length="121" mass="13981">MDIALIKMCRNCNIPTFIVHSKSDQHIRNIRRDSGYETDPEDHQSRFTPGFLRAEEKARDKFISETIANVKEDLETAGLQSKRVYLVSRSSMMRVVKMETTNFAIDEHDLCRDITDIMEGA</sequence>
<keyword evidence="2" id="KW-1185">Reference proteome</keyword>
<evidence type="ECO:0000313" key="2">
    <source>
        <dbReference type="Proteomes" id="UP000807353"/>
    </source>
</evidence>
<comment type="caution">
    <text evidence="1">The sequence shown here is derived from an EMBL/GenBank/DDBJ whole genome shotgun (WGS) entry which is preliminary data.</text>
</comment>
<dbReference type="OrthoDB" id="422720at2759"/>
<accession>A0A9P5Y824</accession>
<dbReference type="Proteomes" id="UP000807353">
    <property type="component" value="Unassembled WGS sequence"/>
</dbReference>
<dbReference type="Gene3D" id="3.40.50.300">
    <property type="entry name" value="P-loop containing nucleotide triphosphate hydrolases"/>
    <property type="match status" value="1"/>
</dbReference>